<dbReference type="EMBL" id="JASPKZ010010252">
    <property type="protein sequence ID" value="KAJ9574939.1"/>
    <property type="molecule type" value="Genomic_DNA"/>
</dbReference>
<protein>
    <recommendedName>
        <fullName evidence="2">TGF-beta propeptide domain-containing protein</fullName>
    </recommendedName>
</protein>
<gene>
    <name evidence="3" type="ORF">L9F63_007905</name>
</gene>
<evidence type="ECO:0000256" key="1">
    <source>
        <dbReference type="SAM" id="MobiDB-lite"/>
    </source>
</evidence>
<evidence type="ECO:0000313" key="4">
    <source>
        <dbReference type="Proteomes" id="UP001233999"/>
    </source>
</evidence>
<dbReference type="Proteomes" id="UP001233999">
    <property type="component" value="Unassembled WGS sequence"/>
</dbReference>
<accession>A0AAD7Z6E7</accession>
<feature type="region of interest" description="Disordered" evidence="1">
    <location>
        <begin position="44"/>
        <end position="65"/>
    </location>
</feature>
<feature type="non-terminal residue" evidence="3">
    <location>
        <position position="1"/>
    </location>
</feature>
<comment type="caution">
    <text evidence="3">The sequence shown here is derived from an EMBL/GenBank/DDBJ whole genome shotgun (WGS) entry which is preliminary data.</text>
</comment>
<evidence type="ECO:0000313" key="3">
    <source>
        <dbReference type="EMBL" id="KAJ9574939.1"/>
    </source>
</evidence>
<organism evidence="3 4">
    <name type="scientific">Diploptera punctata</name>
    <name type="common">Pacific beetle cockroach</name>
    <dbReference type="NCBI Taxonomy" id="6984"/>
    <lineage>
        <taxon>Eukaryota</taxon>
        <taxon>Metazoa</taxon>
        <taxon>Ecdysozoa</taxon>
        <taxon>Arthropoda</taxon>
        <taxon>Hexapoda</taxon>
        <taxon>Insecta</taxon>
        <taxon>Pterygota</taxon>
        <taxon>Neoptera</taxon>
        <taxon>Polyneoptera</taxon>
        <taxon>Dictyoptera</taxon>
        <taxon>Blattodea</taxon>
        <taxon>Blaberoidea</taxon>
        <taxon>Blaberidae</taxon>
        <taxon>Diplopterinae</taxon>
        <taxon>Diploptera</taxon>
    </lineage>
</organism>
<feature type="non-terminal residue" evidence="3">
    <location>
        <position position="152"/>
    </location>
</feature>
<reference evidence="3" key="1">
    <citation type="journal article" date="2023" name="IScience">
        <title>Live-bearing cockroach genome reveals convergent evolutionary mechanisms linked to viviparity in insects and beyond.</title>
        <authorList>
            <person name="Fouks B."/>
            <person name="Harrison M.C."/>
            <person name="Mikhailova A.A."/>
            <person name="Marchal E."/>
            <person name="English S."/>
            <person name="Carruthers M."/>
            <person name="Jennings E.C."/>
            <person name="Chiamaka E.L."/>
            <person name="Frigard R.A."/>
            <person name="Pippel M."/>
            <person name="Attardo G.M."/>
            <person name="Benoit J.B."/>
            <person name="Bornberg-Bauer E."/>
            <person name="Tobe S.S."/>
        </authorList>
    </citation>
    <scope>NUCLEOTIDE SEQUENCE</scope>
    <source>
        <strain evidence="3">Stay&amp;Tobe</strain>
    </source>
</reference>
<sequence length="152" mass="17067">PKLRHGPKGQDVQYFRFSEKVMRSKVLKAQLWMYLRGTQYQHGSRFSHEDDADAPAPESPGGGPVNISVLKVLRGSSSSAESPVIKIEAKSLVRRPSGRGGWVSINVEELITKWFENPKDNHGIVLHATDERDRQIVVTDHDEEDGALKLLR</sequence>
<dbReference type="Pfam" id="PF00688">
    <property type="entry name" value="TGFb_propeptide"/>
    <property type="match status" value="1"/>
</dbReference>
<evidence type="ECO:0000259" key="2">
    <source>
        <dbReference type="Pfam" id="PF00688"/>
    </source>
</evidence>
<reference evidence="3" key="2">
    <citation type="submission" date="2023-05" db="EMBL/GenBank/DDBJ databases">
        <authorList>
            <person name="Fouks B."/>
        </authorList>
    </citation>
    <scope>NUCLEOTIDE SEQUENCE</scope>
    <source>
        <strain evidence="3">Stay&amp;Tobe</strain>
        <tissue evidence="3">Testes</tissue>
    </source>
</reference>
<proteinExistence type="predicted"/>
<dbReference type="InterPro" id="IPR001111">
    <property type="entry name" value="TGF-b_propeptide"/>
</dbReference>
<keyword evidence="4" id="KW-1185">Reference proteome</keyword>
<dbReference type="Gene3D" id="2.60.120.970">
    <property type="match status" value="1"/>
</dbReference>
<name>A0AAD7Z6E7_DIPPU</name>
<feature type="domain" description="TGF-beta propeptide" evidence="2">
    <location>
        <begin position="13"/>
        <end position="136"/>
    </location>
</feature>
<dbReference type="AlphaFoldDB" id="A0AAD7Z6E7"/>